<name>A0A645FWM7_9ZZZZ</name>
<protein>
    <submittedName>
        <fullName evidence="1">Uncharacterized protein</fullName>
    </submittedName>
</protein>
<organism evidence="1">
    <name type="scientific">bioreactor metagenome</name>
    <dbReference type="NCBI Taxonomy" id="1076179"/>
    <lineage>
        <taxon>unclassified sequences</taxon>
        <taxon>metagenomes</taxon>
        <taxon>ecological metagenomes</taxon>
    </lineage>
</organism>
<reference evidence="1" key="1">
    <citation type="submission" date="2019-08" db="EMBL/GenBank/DDBJ databases">
        <authorList>
            <person name="Kucharzyk K."/>
            <person name="Murdoch R.W."/>
            <person name="Higgins S."/>
            <person name="Loffler F."/>
        </authorList>
    </citation>
    <scope>NUCLEOTIDE SEQUENCE</scope>
</reference>
<sequence>MKLFSGRRVAHHVRYDALRYVITLYLILFDQLNELGRKPIMAAYDALDHAFVRHMVHAPVIGIALRGAEEHRHILGVLGFHVSVFQRRKYLFCYAAAQESARENSRSVFDQLRSFRRVYDLAHIGSSGINIIKVYIPIVL</sequence>
<gene>
    <name evidence="1" type="ORF">SDC9_165357</name>
</gene>
<comment type="caution">
    <text evidence="1">The sequence shown here is derived from an EMBL/GenBank/DDBJ whole genome shotgun (WGS) entry which is preliminary data.</text>
</comment>
<dbReference type="AlphaFoldDB" id="A0A645FWM7"/>
<accession>A0A645FWM7</accession>
<dbReference type="EMBL" id="VSSQ01065250">
    <property type="protein sequence ID" value="MPN17999.1"/>
    <property type="molecule type" value="Genomic_DNA"/>
</dbReference>
<proteinExistence type="predicted"/>
<evidence type="ECO:0000313" key="1">
    <source>
        <dbReference type="EMBL" id="MPN17999.1"/>
    </source>
</evidence>